<evidence type="ECO:0000313" key="2">
    <source>
        <dbReference type="Proteomes" id="UP001279734"/>
    </source>
</evidence>
<organism evidence="1 2">
    <name type="scientific">Nepenthes gracilis</name>
    <name type="common">Slender pitcher plant</name>
    <dbReference type="NCBI Taxonomy" id="150966"/>
    <lineage>
        <taxon>Eukaryota</taxon>
        <taxon>Viridiplantae</taxon>
        <taxon>Streptophyta</taxon>
        <taxon>Embryophyta</taxon>
        <taxon>Tracheophyta</taxon>
        <taxon>Spermatophyta</taxon>
        <taxon>Magnoliopsida</taxon>
        <taxon>eudicotyledons</taxon>
        <taxon>Gunneridae</taxon>
        <taxon>Pentapetalae</taxon>
        <taxon>Caryophyllales</taxon>
        <taxon>Nepenthaceae</taxon>
        <taxon>Nepenthes</taxon>
    </lineage>
</organism>
<reference evidence="1" key="1">
    <citation type="submission" date="2023-05" db="EMBL/GenBank/DDBJ databases">
        <title>Nepenthes gracilis genome sequencing.</title>
        <authorList>
            <person name="Fukushima K."/>
        </authorList>
    </citation>
    <scope>NUCLEOTIDE SEQUENCE</scope>
    <source>
        <strain evidence="1">SING2019-196</strain>
    </source>
</reference>
<accession>A0AAD3Y647</accession>
<evidence type="ECO:0000313" key="1">
    <source>
        <dbReference type="EMBL" id="GMH28664.1"/>
    </source>
</evidence>
<dbReference type="EMBL" id="BSYO01000035">
    <property type="protein sequence ID" value="GMH28664.1"/>
    <property type="molecule type" value="Genomic_DNA"/>
</dbReference>
<proteinExistence type="predicted"/>
<protein>
    <submittedName>
        <fullName evidence="1">Uncharacterized protein</fullName>
    </submittedName>
</protein>
<gene>
    <name evidence="1" type="ORF">Nepgr_030507</name>
</gene>
<keyword evidence="2" id="KW-1185">Reference proteome</keyword>
<comment type="caution">
    <text evidence="1">The sequence shown here is derived from an EMBL/GenBank/DDBJ whole genome shotgun (WGS) entry which is preliminary data.</text>
</comment>
<name>A0AAD3Y647_NEPGR</name>
<dbReference type="AlphaFoldDB" id="A0AAD3Y647"/>
<dbReference type="Proteomes" id="UP001279734">
    <property type="component" value="Unassembled WGS sequence"/>
</dbReference>
<sequence>MGCCGLLRLVDSRSARQGVLHDVRVVFRCECRPQGLRDDTTPKVFESTPSTSLGTTRDLGSLVGLKKWSKGSTQSKLWS</sequence>